<keyword evidence="2" id="KW-0378">Hydrolase</keyword>
<dbReference type="GO" id="GO:0005524">
    <property type="term" value="F:ATP binding"/>
    <property type="evidence" value="ECO:0007669"/>
    <property type="project" value="InterPro"/>
</dbReference>
<dbReference type="PANTHER" id="PTHR10799">
    <property type="entry name" value="SNF2/RAD54 HELICASE FAMILY"/>
    <property type="match status" value="1"/>
</dbReference>
<dbReference type="EMBL" id="MLYV02000446">
    <property type="protein sequence ID" value="PSR94679.1"/>
    <property type="molecule type" value="Genomic_DNA"/>
</dbReference>
<evidence type="ECO:0000256" key="4">
    <source>
        <dbReference type="SAM" id="MobiDB-lite"/>
    </source>
</evidence>
<dbReference type="Pfam" id="PF00271">
    <property type="entry name" value="Helicase_C"/>
    <property type="match status" value="1"/>
</dbReference>
<dbReference type="GO" id="GO:0016787">
    <property type="term" value="F:hydrolase activity"/>
    <property type="evidence" value="ECO:0007669"/>
    <property type="project" value="UniProtKB-KW"/>
</dbReference>
<keyword evidence="3" id="KW-0067">ATP-binding</keyword>
<evidence type="ECO:0000313" key="7">
    <source>
        <dbReference type="Proteomes" id="UP000186601"/>
    </source>
</evidence>
<keyword evidence="7" id="KW-1185">Reference proteome</keyword>
<accession>A0A2R6PNR7</accession>
<protein>
    <recommendedName>
        <fullName evidence="5">Helicase C-terminal domain-containing protein</fullName>
    </recommendedName>
</protein>
<dbReference type="Proteomes" id="UP000186601">
    <property type="component" value="Unassembled WGS sequence"/>
</dbReference>
<dbReference type="InterPro" id="IPR001650">
    <property type="entry name" value="Helicase_C-like"/>
</dbReference>
<comment type="caution">
    <text evidence="6">The sequence shown here is derived from an EMBL/GenBank/DDBJ whole genome shotgun (WGS) entry which is preliminary data.</text>
</comment>
<feature type="compositionally biased region" description="Acidic residues" evidence="4">
    <location>
        <begin position="8"/>
        <end position="17"/>
    </location>
</feature>
<dbReference type="AlphaFoldDB" id="A0A2R6PNR7"/>
<feature type="region of interest" description="Disordered" evidence="4">
    <location>
        <begin position="298"/>
        <end position="319"/>
    </location>
</feature>
<evidence type="ECO:0000313" key="6">
    <source>
        <dbReference type="EMBL" id="PSR94679.1"/>
    </source>
</evidence>
<dbReference type="CDD" id="cd18793">
    <property type="entry name" value="SF2_C_SNF"/>
    <property type="match status" value="1"/>
</dbReference>
<dbReference type="Gene3D" id="3.40.50.10810">
    <property type="entry name" value="Tandem AAA-ATPase domain"/>
    <property type="match status" value="1"/>
</dbReference>
<feature type="domain" description="Helicase C-terminal" evidence="5">
    <location>
        <begin position="331"/>
        <end position="503"/>
    </location>
</feature>
<proteinExistence type="predicted"/>
<dbReference type="InterPro" id="IPR027417">
    <property type="entry name" value="P-loop_NTPase"/>
</dbReference>
<gene>
    <name evidence="6" type="ORF">PHLCEN_2v4411</name>
</gene>
<feature type="region of interest" description="Disordered" evidence="4">
    <location>
        <begin position="65"/>
        <end position="95"/>
    </location>
</feature>
<feature type="region of interest" description="Disordered" evidence="4">
    <location>
        <begin position="1"/>
        <end position="47"/>
    </location>
</feature>
<dbReference type="SMART" id="SM00490">
    <property type="entry name" value="HELICc"/>
    <property type="match status" value="1"/>
</dbReference>
<dbReference type="SUPFAM" id="SSF52540">
    <property type="entry name" value="P-loop containing nucleoside triphosphate hydrolases"/>
    <property type="match status" value="2"/>
</dbReference>
<evidence type="ECO:0000256" key="1">
    <source>
        <dbReference type="ARBA" id="ARBA00022741"/>
    </source>
</evidence>
<feature type="compositionally biased region" description="Polar residues" evidence="4">
    <location>
        <begin position="22"/>
        <end position="36"/>
    </location>
</feature>
<feature type="compositionally biased region" description="Basic and acidic residues" evidence="4">
    <location>
        <begin position="84"/>
        <end position="95"/>
    </location>
</feature>
<evidence type="ECO:0000256" key="2">
    <source>
        <dbReference type="ARBA" id="ARBA00022801"/>
    </source>
</evidence>
<organism evidence="6 7">
    <name type="scientific">Hermanssonia centrifuga</name>
    <dbReference type="NCBI Taxonomy" id="98765"/>
    <lineage>
        <taxon>Eukaryota</taxon>
        <taxon>Fungi</taxon>
        <taxon>Dikarya</taxon>
        <taxon>Basidiomycota</taxon>
        <taxon>Agaricomycotina</taxon>
        <taxon>Agaricomycetes</taxon>
        <taxon>Polyporales</taxon>
        <taxon>Meruliaceae</taxon>
        <taxon>Hermanssonia</taxon>
    </lineage>
</organism>
<dbReference type="Gene3D" id="3.40.50.300">
    <property type="entry name" value="P-loop containing nucleotide triphosphate hydrolases"/>
    <property type="match status" value="2"/>
</dbReference>
<feature type="compositionally biased region" description="Basic and acidic residues" evidence="4">
    <location>
        <begin position="310"/>
        <end position="319"/>
    </location>
</feature>
<keyword evidence="1" id="KW-0547">Nucleotide-binding</keyword>
<dbReference type="InterPro" id="IPR000330">
    <property type="entry name" value="SNF2_N"/>
</dbReference>
<dbReference type="STRING" id="98765.A0A2R6PNR7"/>
<sequence length="740" mass="84302">MSRHEVIEISESEDELDLLTPATPTLVGSSSATPVLSDSEDTSTPGRVLRKRKYNDAFSSRKITNPHFLKRNKVNQPASQGDGTGERGGKKEDRKAHTIVINSKKVAVEAARRRWLLRHQDLFLPLLPHSNNFFNNLQTELQDSTEKGKYIPLHELDEQPSLVEGGQMKDYQLHGLSFLAWMYHNVLTGTPIQNNLVELWGLLRWLYPTIFTASSERLFKDSFDLQNGRYSLPFLSSAEKLLSVIMLRRTKNTVSIDVPPREELTVFIPMTEAQRFWTYRLLTRLDTAELQDVFNVKHDDNEGEGSQEGADAKVKDTKTGEQNRWKKLMNLLMQLRKVCNHPYLLPGAEPTPFAIGEHLVASSSKLVLVDKLLKDLLPKGERVLIFSKITNPSYKFQQEKSPYQVFLISTKAGGLGINLTKASTVIMFDSDWNPQNDLQAIARAHRIGQTKTVKVYRLICQGSVEDQMLDRLRRKLFLSLKIMGSDNSNPDKETAAMKTNEVMDILRKGSSALSRTDNGLKLSDFVNAPIGHILQLSRERDGARAAKLNKELGNRSKEEDEERLLMDAEEEEKKLLTGVAQVQSRLFEGKVVQRTRGNKDIANEWQELQKRARQNRFIVVDGYEVLAELLGPEAATNPARVQVKKAGRKFESEDWCIYCRDGGELVICGTCPRDCLPQGDLDAVGDTLPEFFLLGYGFKSTAYYVRCHHCHERFRTDPLYWHQWQEEMRETEKKLAKLRA</sequence>
<dbReference type="InterPro" id="IPR038718">
    <property type="entry name" value="SNF2-like_sf"/>
</dbReference>
<name>A0A2R6PNR7_9APHY</name>
<evidence type="ECO:0000259" key="5">
    <source>
        <dbReference type="PROSITE" id="PS51194"/>
    </source>
</evidence>
<reference evidence="6 7" key="1">
    <citation type="submission" date="2018-02" db="EMBL/GenBank/DDBJ databases">
        <title>Genome sequence of the basidiomycete white-rot fungus Phlebia centrifuga.</title>
        <authorList>
            <person name="Granchi Z."/>
            <person name="Peng M."/>
            <person name="de Vries R.P."/>
            <person name="Hilden K."/>
            <person name="Makela M.R."/>
            <person name="Grigoriev I."/>
            <person name="Riley R."/>
        </authorList>
    </citation>
    <scope>NUCLEOTIDE SEQUENCE [LARGE SCALE GENOMIC DNA]</scope>
    <source>
        <strain evidence="6 7">FBCC195</strain>
    </source>
</reference>
<dbReference type="Pfam" id="PF00176">
    <property type="entry name" value="SNF2-rel_dom"/>
    <property type="match status" value="1"/>
</dbReference>
<dbReference type="OrthoDB" id="448448at2759"/>
<evidence type="ECO:0000256" key="3">
    <source>
        <dbReference type="ARBA" id="ARBA00022840"/>
    </source>
</evidence>
<dbReference type="InterPro" id="IPR049730">
    <property type="entry name" value="SNF2/RAD54-like_C"/>
</dbReference>
<dbReference type="PROSITE" id="PS51194">
    <property type="entry name" value="HELICASE_CTER"/>
    <property type="match status" value="1"/>
</dbReference>